<proteinExistence type="predicted"/>
<gene>
    <name evidence="2" type="ORF">GCM10010136_14970</name>
</gene>
<dbReference type="AlphaFoldDB" id="A0A8J3GGK6"/>
<dbReference type="Pfam" id="PF09356">
    <property type="entry name" value="Phage_BR0599"/>
    <property type="match status" value="1"/>
</dbReference>
<reference evidence="2" key="1">
    <citation type="journal article" date="2014" name="Int. J. Syst. Evol. Microbiol.">
        <title>Complete genome sequence of Corynebacterium casei LMG S-19264T (=DSM 44701T), isolated from a smear-ripened cheese.</title>
        <authorList>
            <consortium name="US DOE Joint Genome Institute (JGI-PGF)"/>
            <person name="Walter F."/>
            <person name="Albersmeier A."/>
            <person name="Kalinowski J."/>
            <person name="Ruckert C."/>
        </authorList>
    </citation>
    <scope>NUCLEOTIDE SEQUENCE</scope>
    <source>
        <strain evidence="2">KCTC 42097</strain>
    </source>
</reference>
<sequence>MSEDALRTHLAGAVTSACHCWIIARNDGVREGYTDHDRALNLEDVDCLPEAGFSASEARERLGLGVDTTDIEGALSSSRIDETAIDAGAYDGARVEMWLVNWRKPQERMLLRAAQIGKITRADGRFVAELVSAKHVLDKPMGRFIRRQCDANLGDERCRVDLNHPAYHARGAVTAMTGQTSIRVSGLDGFTEGWFDHGWLSFENGQRLFVVAHVRGTEGVIITFRADARLTAETGEAFRIAAGCDKRFSSCKTKFANALNFQGFPHLPGNDAAYGYVSGTGHAVFDGSPLVP</sequence>
<name>A0A8J3GGK6_9HYPH</name>
<dbReference type="Pfam" id="PF09931">
    <property type="entry name" value="Phage_phiJL001_Gp84_N"/>
    <property type="match status" value="1"/>
</dbReference>
<dbReference type="Proteomes" id="UP000641137">
    <property type="component" value="Unassembled WGS sequence"/>
</dbReference>
<reference evidence="2" key="2">
    <citation type="submission" date="2020-09" db="EMBL/GenBank/DDBJ databases">
        <authorList>
            <person name="Sun Q."/>
            <person name="Kim S."/>
        </authorList>
    </citation>
    <scope>NUCLEOTIDE SEQUENCE</scope>
    <source>
        <strain evidence="2">KCTC 42097</strain>
    </source>
</reference>
<keyword evidence="3" id="KW-1185">Reference proteome</keyword>
<dbReference type="InterPro" id="IPR011928">
    <property type="entry name" value="Phage_phiJL001_Gp84"/>
</dbReference>
<dbReference type="EMBL" id="BMZO01000004">
    <property type="protein sequence ID" value="GHC69292.1"/>
    <property type="molecule type" value="Genomic_DNA"/>
</dbReference>
<protein>
    <recommendedName>
        <fullName evidence="1">Bacteriophage phiJL001 Gp84 C-terminal domain-containing protein</fullName>
    </recommendedName>
</protein>
<organism evidence="2 3">
    <name type="scientific">Limoniibacter endophyticus</name>
    <dbReference type="NCBI Taxonomy" id="1565040"/>
    <lineage>
        <taxon>Bacteria</taxon>
        <taxon>Pseudomonadati</taxon>
        <taxon>Pseudomonadota</taxon>
        <taxon>Alphaproteobacteria</taxon>
        <taxon>Hyphomicrobiales</taxon>
        <taxon>Bartonellaceae</taxon>
        <taxon>Limoniibacter</taxon>
    </lineage>
</organism>
<dbReference type="NCBIfam" id="TIGR02218">
    <property type="entry name" value="phg_TIGR02218"/>
    <property type="match status" value="1"/>
</dbReference>
<feature type="domain" description="Bacteriophage phiJL001 Gp84 C-terminal" evidence="1">
    <location>
        <begin position="193"/>
        <end position="271"/>
    </location>
</feature>
<dbReference type="PROSITE" id="PS51257">
    <property type="entry name" value="PROKAR_LIPOPROTEIN"/>
    <property type="match status" value="1"/>
</dbReference>
<evidence type="ECO:0000259" key="1">
    <source>
        <dbReference type="Pfam" id="PF09356"/>
    </source>
</evidence>
<evidence type="ECO:0000313" key="3">
    <source>
        <dbReference type="Proteomes" id="UP000641137"/>
    </source>
</evidence>
<comment type="caution">
    <text evidence="2">The sequence shown here is derived from an EMBL/GenBank/DDBJ whole genome shotgun (WGS) entry which is preliminary data.</text>
</comment>
<evidence type="ECO:0000313" key="2">
    <source>
        <dbReference type="EMBL" id="GHC69292.1"/>
    </source>
</evidence>
<dbReference type="InterPro" id="IPR018964">
    <property type="entry name" value="Phage_phiJL001_Gp84_C"/>
</dbReference>
<accession>A0A8J3GGK6</accession>
<dbReference type="RefSeq" id="WP_189489368.1">
    <property type="nucleotide sequence ID" value="NZ_BMZO01000004.1"/>
</dbReference>